<proteinExistence type="predicted"/>
<dbReference type="Proteomes" id="UP001058381">
    <property type="component" value="Chromosome"/>
</dbReference>
<sequence>MALLAQRMQTVAAMTATAAAAGVIDVDAVHAETVLAEVADALPILKAEIRPSLLGRKHVIRAACRSLPIQW</sequence>
<evidence type="ECO:0000313" key="1">
    <source>
        <dbReference type="EMBL" id="UXA66482.1"/>
    </source>
</evidence>
<dbReference type="EMBL" id="CP096142">
    <property type="protein sequence ID" value="UXA66482.1"/>
    <property type="molecule type" value="Genomic_DNA"/>
</dbReference>
<reference evidence="1" key="1">
    <citation type="submission" date="2022-04" db="EMBL/GenBank/DDBJ databases">
        <title>Xanthomonas prunicola pv. tritici, a pathogen causing a previously unreported foliar disease of wheat.</title>
        <authorList>
            <person name="Clavijo F."/>
            <person name="Curland R.D."/>
            <person name="Dill-Macky R."/>
            <person name="Pereyra S."/>
            <person name="Roman-Reyna V."/>
            <person name="Siri M.I."/>
        </authorList>
    </citation>
    <scope>NUCLEOTIDE SEQUENCE</scope>
    <source>
        <strain evidence="1">CIX249</strain>
    </source>
</reference>
<accession>A0A9Q9IZN5</accession>
<evidence type="ECO:0000313" key="2">
    <source>
        <dbReference type="Proteomes" id="UP001058381"/>
    </source>
</evidence>
<dbReference type="AlphaFoldDB" id="A0A9Q9IZN5"/>
<gene>
    <name evidence="1" type="ORF">M0D43_05555</name>
</gene>
<protein>
    <submittedName>
        <fullName evidence="1">Uncharacterized protein</fullName>
    </submittedName>
</protein>
<organism evidence="1 2">
    <name type="scientific">Xanthomonas prunicola</name>
    <dbReference type="NCBI Taxonomy" id="2053930"/>
    <lineage>
        <taxon>Bacteria</taxon>
        <taxon>Pseudomonadati</taxon>
        <taxon>Pseudomonadota</taxon>
        <taxon>Gammaproteobacteria</taxon>
        <taxon>Lysobacterales</taxon>
        <taxon>Lysobacteraceae</taxon>
        <taxon>Xanthomonas</taxon>
    </lineage>
</organism>
<name>A0A9Q9IZN5_9XANT</name>